<comment type="caution">
    <text evidence="9">The sequence shown here is derived from an EMBL/GenBank/DDBJ whole genome shotgun (WGS) entry which is preliminary data.</text>
</comment>
<reference evidence="10" key="1">
    <citation type="journal article" date="2019" name="Int. J. Syst. Evol. Microbiol.">
        <title>The Global Catalogue of Microorganisms (GCM) 10K type strain sequencing project: providing services to taxonomists for standard genome sequencing and annotation.</title>
        <authorList>
            <consortium name="The Broad Institute Genomics Platform"/>
            <consortium name="The Broad Institute Genome Sequencing Center for Infectious Disease"/>
            <person name="Wu L."/>
            <person name="Ma J."/>
        </authorList>
    </citation>
    <scope>NUCLEOTIDE SEQUENCE [LARGE SCALE GENOMIC DNA]</scope>
    <source>
        <strain evidence="10">JCM 18541</strain>
    </source>
</reference>
<accession>A0ABP9AZN8</accession>
<dbReference type="Pfam" id="PF00708">
    <property type="entry name" value="Acylphosphatase"/>
    <property type="match status" value="1"/>
</dbReference>
<gene>
    <name evidence="9" type="ORF">GCM10023352_00950</name>
</gene>
<evidence type="ECO:0000256" key="7">
    <source>
        <dbReference type="RuleBase" id="RU004168"/>
    </source>
</evidence>
<dbReference type="Gene3D" id="3.30.70.100">
    <property type="match status" value="1"/>
</dbReference>
<comment type="catalytic activity">
    <reaction evidence="4 5 6">
        <text>an acyl phosphate + H2O = a carboxylate + phosphate + H(+)</text>
        <dbReference type="Rhea" id="RHEA:14965"/>
        <dbReference type="ChEBI" id="CHEBI:15377"/>
        <dbReference type="ChEBI" id="CHEBI:15378"/>
        <dbReference type="ChEBI" id="CHEBI:29067"/>
        <dbReference type="ChEBI" id="CHEBI:43474"/>
        <dbReference type="ChEBI" id="CHEBI:59918"/>
        <dbReference type="EC" id="3.6.1.7"/>
    </reaction>
</comment>
<organism evidence="9 10">
    <name type="scientific">Rothia endophytica</name>
    <dbReference type="NCBI Taxonomy" id="1324766"/>
    <lineage>
        <taxon>Bacteria</taxon>
        <taxon>Bacillati</taxon>
        <taxon>Actinomycetota</taxon>
        <taxon>Actinomycetes</taxon>
        <taxon>Micrococcales</taxon>
        <taxon>Micrococcaceae</taxon>
        <taxon>Rothia</taxon>
    </lineage>
</organism>
<dbReference type="EC" id="3.6.1.7" evidence="2 5"/>
<dbReference type="Proteomes" id="UP001500187">
    <property type="component" value="Unassembled WGS sequence"/>
</dbReference>
<dbReference type="InterPro" id="IPR001792">
    <property type="entry name" value="Acylphosphatase-like_dom"/>
</dbReference>
<feature type="active site" evidence="5">
    <location>
        <position position="38"/>
    </location>
</feature>
<evidence type="ECO:0000256" key="1">
    <source>
        <dbReference type="ARBA" id="ARBA00005614"/>
    </source>
</evidence>
<keyword evidence="10" id="KW-1185">Reference proteome</keyword>
<evidence type="ECO:0000256" key="4">
    <source>
        <dbReference type="ARBA" id="ARBA00047645"/>
    </source>
</evidence>
<proteinExistence type="inferred from homology"/>
<evidence type="ECO:0000256" key="5">
    <source>
        <dbReference type="PROSITE-ProRule" id="PRU00520"/>
    </source>
</evidence>
<dbReference type="InterPro" id="IPR020456">
    <property type="entry name" value="Acylphosphatase"/>
</dbReference>
<evidence type="ECO:0000313" key="10">
    <source>
        <dbReference type="Proteomes" id="UP001500187"/>
    </source>
</evidence>
<protein>
    <recommendedName>
        <fullName evidence="3 5">Acylphosphatase</fullName>
        <ecNumber evidence="2 5">3.6.1.7</ecNumber>
    </recommendedName>
</protein>
<dbReference type="InterPro" id="IPR017968">
    <property type="entry name" value="Acylphosphatase_CS"/>
</dbReference>
<evidence type="ECO:0000313" key="9">
    <source>
        <dbReference type="EMBL" id="GAA4787234.1"/>
    </source>
</evidence>
<dbReference type="SUPFAM" id="SSF54975">
    <property type="entry name" value="Acylphosphatase/BLUF domain-like"/>
    <property type="match status" value="1"/>
</dbReference>
<dbReference type="RefSeq" id="WP_345443311.1">
    <property type="nucleotide sequence ID" value="NZ_BAABKP010000001.1"/>
</dbReference>
<keyword evidence="5 6" id="KW-0378">Hydrolase</keyword>
<feature type="domain" description="Acylphosphatase-like" evidence="8">
    <location>
        <begin position="23"/>
        <end position="109"/>
    </location>
</feature>
<feature type="active site" evidence="5">
    <location>
        <position position="56"/>
    </location>
</feature>
<dbReference type="InterPro" id="IPR036046">
    <property type="entry name" value="Acylphosphatase-like_dom_sf"/>
</dbReference>
<dbReference type="PROSITE" id="PS51160">
    <property type="entry name" value="ACYLPHOSPHATASE_3"/>
    <property type="match status" value="1"/>
</dbReference>
<dbReference type="PANTHER" id="PTHR47268">
    <property type="entry name" value="ACYLPHOSPHATASE"/>
    <property type="match status" value="1"/>
</dbReference>
<evidence type="ECO:0000256" key="6">
    <source>
        <dbReference type="RuleBase" id="RU000553"/>
    </source>
</evidence>
<sequence>MGFFDFLSDSRAPKQTVEPAEAQLTATVHGRVQGVGFRWWVASKAKPLGLVGYAKNLDDGTVEIIAQGRRADCESLLAALKSGDTAGHVEQVQAEMGEPEVRYKSFGIY</sequence>
<dbReference type="PROSITE" id="PS00151">
    <property type="entry name" value="ACYLPHOSPHATASE_2"/>
    <property type="match status" value="1"/>
</dbReference>
<comment type="similarity">
    <text evidence="1 7">Belongs to the acylphosphatase family.</text>
</comment>
<dbReference type="EMBL" id="BAABKP010000001">
    <property type="protein sequence ID" value="GAA4787234.1"/>
    <property type="molecule type" value="Genomic_DNA"/>
</dbReference>
<dbReference type="PANTHER" id="PTHR47268:SF4">
    <property type="entry name" value="ACYLPHOSPHATASE"/>
    <property type="match status" value="1"/>
</dbReference>
<evidence type="ECO:0000256" key="2">
    <source>
        <dbReference type="ARBA" id="ARBA00012150"/>
    </source>
</evidence>
<name>A0ABP9AZN8_9MICC</name>
<dbReference type="NCBIfam" id="NF010997">
    <property type="entry name" value="PRK14422.1"/>
    <property type="match status" value="1"/>
</dbReference>
<dbReference type="PROSITE" id="PS00150">
    <property type="entry name" value="ACYLPHOSPHATASE_1"/>
    <property type="match status" value="1"/>
</dbReference>
<dbReference type="PRINTS" id="PR00112">
    <property type="entry name" value="ACYLPHPHTASE"/>
</dbReference>
<evidence type="ECO:0000256" key="3">
    <source>
        <dbReference type="ARBA" id="ARBA00015991"/>
    </source>
</evidence>
<evidence type="ECO:0000259" key="8">
    <source>
        <dbReference type="PROSITE" id="PS51160"/>
    </source>
</evidence>